<dbReference type="Pfam" id="PF13505">
    <property type="entry name" value="OMP_b-brl"/>
    <property type="match status" value="1"/>
</dbReference>
<organism evidence="8 9">
    <name type="scientific">Rhodopseudomonas pseudopalustris</name>
    <dbReference type="NCBI Taxonomy" id="1513892"/>
    <lineage>
        <taxon>Bacteria</taxon>
        <taxon>Pseudomonadati</taxon>
        <taxon>Pseudomonadota</taxon>
        <taxon>Alphaproteobacteria</taxon>
        <taxon>Hyphomicrobiales</taxon>
        <taxon>Nitrobacteraceae</taxon>
        <taxon>Rhodopseudomonas</taxon>
    </lineage>
</organism>
<evidence type="ECO:0000256" key="2">
    <source>
        <dbReference type="ARBA" id="ARBA00022729"/>
    </source>
</evidence>
<dbReference type="Gene3D" id="2.40.160.20">
    <property type="match status" value="1"/>
</dbReference>
<dbReference type="GO" id="GO:0009279">
    <property type="term" value="C:cell outer membrane"/>
    <property type="evidence" value="ECO:0007669"/>
    <property type="project" value="UniProtKB-SubCell"/>
</dbReference>
<accession>A0A1H8NVW0</accession>
<dbReference type="InterPro" id="IPR027385">
    <property type="entry name" value="Beta-barrel_OMP"/>
</dbReference>
<sequence>MRKFAMAAATILAAGASTAQAADMGYYGSRTPYTVNQPLNAFSWAGPYLGGNLGYSFGNVTNNITKPSGFNGGVQGGYNWQSGNIVFGLEGDIQFSTADDTFAPYKFSNPWFGTARGRVGYAMNDLLIYATGGFAFGQLKGERLLSTESHSSAGWTVGAGAEFAFAPKLSAKVEYLYGSLSTNNFFITGAPNGYNFGVVRAGINYHF</sequence>
<dbReference type="AlphaFoldDB" id="A0A1H8NVW0"/>
<evidence type="ECO:0000313" key="8">
    <source>
        <dbReference type="EMBL" id="SEO33786.1"/>
    </source>
</evidence>
<dbReference type="PANTHER" id="PTHR34001">
    <property type="entry name" value="BLL7405 PROTEIN"/>
    <property type="match status" value="1"/>
</dbReference>
<comment type="similarity">
    <text evidence="5">Belongs to the Omp25/RopB family.</text>
</comment>
<dbReference type="EMBL" id="FODT01000002">
    <property type="protein sequence ID" value="SEO33786.1"/>
    <property type="molecule type" value="Genomic_DNA"/>
</dbReference>
<protein>
    <submittedName>
        <fullName evidence="8">Outer membrane immunogenic protein</fullName>
    </submittedName>
</protein>
<reference evidence="9" key="1">
    <citation type="submission" date="2016-10" db="EMBL/GenBank/DDBJ databases">
        <authorList>
            <person name="Varghese N."/>
            <person name="Submissions S."/>
        </authorList>
    </citation>
    <scope>NUCLEOTIDE SEQUENCE [LARGE SCALE GENOMIC DNA]</scope>
    <source>
        <strain evidence="9">DSM 123</strain>
    </source>
</reference>
<evidence type="ECO:0000259" key="7">
    <source>
        <dbReference type="Pfam" id="PF13505"/>
    </source>
</evidence>
<dbReference type="InterPro" id="IPR011250">
    <property type="entry name" value="OMP/PagP_B-barrel"/>
</dbReference>
<proteinExistence type="inferred from homology"/>
<dbReference type="RefSeq" id="WP_092682118.1">
    <property type="nucleotide sequence ID" value="NZ_FODT01000002.1"/>
</dbReference>
<dbReference type="OrthoDB" id="9815357at2"/>
<name>A0A1H8NVW0_9BRAD</name>
<dbReference type="InterPro" id="IPR051692">
    <property type="entry name" value="OMP-like"/>
</dbReference>
<evidence type="ECO:0000313" key="9">
    <source>
        <dbReference type="Proteomes" id="UP000199615"/>
    </source>
</evidence>
<dbReference type="SUPFAM" id="SSF56925">
    <property type="entry name" value="OMPA-like"/>
    <property type="match status" value="1"/>
</dbReference>
<feature type="signal peptide" evidence="6">
    <location>
        <begin position="1"/>
        <end position="21"/>
    </location>
</feature>
<dbReference type="PANTHER" id="PTHR34001:SF3">
    <property type="entry name" value="BLL7405 PROTEIN"/>
    <property type="match status" value="1"/>
</dbReference>
<keyword evidence="4" id="KW-0998">Cell outer membrane</keyword>
<evidence type="ECO:0000256" key="1">
    <source>
        <dbReference type="ARBA" id="ARBA00004442"/>
    </source>
</evidence>
<feature type="chain" id="PRO_5011783550" evidence="6">
    <location>
        <begin position="22"/>
        <end position="207"/>
    </location>
</feature>
<keyword evidence="2 6" id="KW-0732">Signal</keyword>
<keyword evidence="9" id="KW-1185">Reference proteome</keyword>
<gene>
    <name evidence="8" type="ORF">SAMN05444123_102297</name>
</gene>
<dbReference type="Proteomes" id="UP000199615">
    <property type="component" value="Unassembled WGS sequence"/>
</dbReference>
<evidence type="ECO:0000256" key="3">
    <source>
        <dbReference type="ARBA" id="ARBA00023136"/>
    </source>
</evidence>
<evidence type="ECO:0000256" key="4">
    <source>
        <dbReference type="ARBA" id="ARBA00023237"/>
    </source>
</evidence>
<feature type="domain" description="Outer membrane protein beta-barrel" evidence="7">
    <location>
        <begin position="11"/>
        <end position="207"/>
    </location>
</feature>
<keyword evidence="3" id="KW-0472">Membrane</keyword>
<evidence type="ECO:0000256" key="6">
    <source>
        <dbReference type="SAM" id="SignalP"/>
    </source>
</evidence>
<evidence type="ECO:0000256" key="5">
    <source>
        <dbReference type="ARBA" id="ARBA00038306"/>
    </source>
</evidence>
<comment type="subcellular location">
    <subcellularLocation>
        <location evidence="1">Cell outer membrane</location>
    </subcellularLocation>
</comment>